<dbReference type="PANTHER" id="PTHR39339:SF1">
    <property type="entry name" value="CHAD DOMAIN-CONTAINING PROTEIN"/>
    <property type="match status" value="1"/>
</dbReference>
<feature type="domain" description="CHAD" evidence="1">
    <location>
        <begin position="2"/>
        <end position="273"/>
    </location>
</feature>
<dbReference type="PANTHER" id="PTHR39339">
    <property type="entry name" value="SLR1444 PROTEIN"/>
    <property type="match status" value="1"/>
</dbReference>
<evidence type="ECO:0000313" key="2">
    <source>
        <dbReference type="EMBL" id="MFC4130840.1"/>
    </source>
</evidence>
<reference evidence="3" key="1">
    <citation type="journal article" date="2019" name="Int. J. Syst. Evol. Microbiol.">
        <title>The Global Catalogue of Microorganisms (GCM) 10K type strain sequencing project: providing services to taxonomists for standard genome sequencing and annotation.</title>
        <authorList>
            <consortium name="The Broad Institute Genomics Platform"/>
            <consortium name="The Broad Institute Genome Sequencing Center for Infectious Disease"/>
            <person name="Wu L."/>
            <person name="Ma J."/>
        </authorList>
    </citation>
    <scope>NUCLEOTIDE SEQUENCE [LARGE SCALE GENOMIC DNA]</scope>
    <source>
        <strain evidence="3">CGMCC 4.7289</strain>
    </source>
</reference>
<name>A0ABV8LJD0_9ACTN</name>
<dbReference type="Pfam" id="PF05235">
    <property type="entry name" value="CHAD"/>
    <property type="match status" value="1"/>
</dbReference>
<dbReference type="RefSeq" id="WP_253757119.1">
    <property type="nucleotide sequence ID" value="NZ_JAMZDZ010000001.1"/>
</dbReference>
<evidence type="ECO:0000259" key="1">
    <source>
        <dbReference type="PROSITE" id="PS51708"/>
    </source>
</evidence>
<comment type="caution">
    <text evidence="2">The sequence shown here is derived from an EMBL/GenBank/DDBJ whole genome shotgun (WGS) entry which is preliminary data.</text>
</comment>
<sequence length="277" mass="30540">MPRSAAAVLRRAADGCADRLLAAQPVIRADSLMPDGDTPVHYARVACRRLRSDVRTFRRLLDEPWTRRVRANLKWLAELLGAARDAEVLRARLRETASPGSHWGELPGGRPALAVGAFDEALRERAVSARADLLVALDSARFPLLVAMLGEPGFRGRARRRAADVLPALADVQVRKYEDAVADLTDEAPDEQWHEVRILAKRARYAVDLAGRRREAKQLAKVQSLLGEHQDAVVAAEAWRELSPADPVTALRLIERERAAAERARAAFLATPSIPGR</sequence>
<gene>
    <name evidence="2" type="ORF">ACFOZ4_09530</name>
</gene>
<dbReference type="Gene3D" id="1.40.20.10">
    <property type="entry name" value="CHAD domain"/>
    <property type="match status" value="1"/>
</dbReference>
<protein>
    <submittedName>
        <fullName evidence="2">CHAD domain-containing protein</fullName>
    </submittedName>
</protein>
<proteinExistence type="predicted"/>
<accession>A0ABV8LJD0</accession>
<organism evidence="2 3">
    <name type="scientific">Hamadaea flava</name>
    <dbReference type="NCBI Taxonomy" id="1742688"/>
    <lineage>
        <taxon>Bacteria</taxon>
        <taxon>Bacillati</taxon>
        <taxon>Actinomycetota</taxon>
        <taxon>Actinomycetes</taxon>
        <taxon>Micromonosporales</taxon>
        <taxon>Micromonosporaceae</taxon>
        <taxon>Hamadaea</taxon>
    </lineage>
</organism>
<keyword evidence="3" id="KW-1185">Reference proteome</keyword>
<evidence type="ECO:0000313" key="3">
    <source>
        <dbReference type="Proteomes" id="UP001595816"/>
    </source>
</evidence>
<dbReference type="PROSITE" id="PS51708">
    <property type="entry name" value="CHAD"/>
    <property type="match status" value="1"/>
</dbReference>
<dbReference type="Proteomes" id="UP001595816">
    <property type="component" value="Unassembled WGS sequence"/>
</dbReference>
<dbReference type="SMART" id="SM00880">
    <property type="entry name" value="CHAD"/>
    <property type="match status" value="1"/>
</dbReference>
<dbReference type="EMBL" id="JBHSAY010000005">
    <property type="protein sequence ID" value="MFC4130840.1"/>
    <property type="molecule type" value="Genomic_DNA"/>
</dbReference>
<dbReference type="InterPro" id="IPR038186">
    <property type="entry name" value="CHAD_dom_sf"/>
</dbReference>
<dbReference type="InterPro" id="IPR007899">
    <property type="entry name" value="CHAD_dom"/>
</dbReference>